<dbReference type="Pfam" id="PF00294">
    <property type="entry name" value="PfkB"/>
    <property type="match status" value="1"/>
</dbReference>
<dbReference type="Gene3D" id="3.40.1190.20">
    <property type="match status" value="1"/>
</dbReference>
<name>A0A0F3GK48_9BACT</name>
<evidence type="ECO:0000313" key="3">
    <source>
        <dbReference type="Proteomes" id="UP000033423"/>
    </source>
</evidence>
<proteinExistence type="predicted"/>
<evidence type="ECO:0000259" key="1">
    <source>
        <dbReference type="Pfam" id="PF00294"/>
    </source>
</evidence>
<feature type="domain" description="Carbohydrate kinase PfkB" evidence="1">
    <location>
        <begin position="11"/>
        <end position="75"/>
    </location>
</feature>
<dbReference type="AlphaFoldDB" id="A0A0F3GK48"/>
<dbReference type="EMBL" id="LACI01002394">
    <property type="protein sequence ID" value="KJU82222.1"/>
    <property type="molecule type" value="Genomic_DNA"/>
</dbReference>
<comment type="caution">
    <text evidence="2">The sequence shown here is derived from an EMBL/GenBank/DDBJ whole genome shotgun (WGS) entry which is preliminary data.</text>
</comment>
<dbReference type="Proteomes" id="UP000033423">
    <property type="component" value="Unassembled WGS sequence"/>
</dbReference>
<dbReference type="InterPro" id="IPR011611">
    <property type="entry name" value="PfkB_dom"/>
</dbReference>
<keyword evidence="2" id="KW-0418">Kinase</keyword>
<sequence>MKDMEISKWIELPPQPVIKPVDTSGAGDWCSTGLLFSLLNTSNAGKRLFDRDELIAALQYGQALAAISCLFVGAQGLIYEETPLPNNNSPVVNELIRAKRRKVVYEITQENMSNICSLCLLPFSHKPS</sequence>
<keyword evidence="2" id="KW-0808">Transferase</keyword>
<dbReference type="GO" id="GO:0016301">
    <property type="term" value="F:kinase activity"/>
    <property type="evidence" value="ECO:0007669"/>
    <property type="project" value="UniProtKB-KW"/>
</dbReference>
<dbReference type="InterPro" id="IPR029056">
    <property type="entry name" value="Ribokinase-like"/>
</dbReference>
<gene>
    <name evidence="2" type="ORF">MBAV_005586</name>
</gene>
<protein>
    <submittedName>
        <fullName evidence="2">Ribokinase-like domain-containing protein</fullName>
    </submittedName>
</protein>
<organism evidence="2 3">
    <name type="scientific">Candidatus Magnetobacterium bavaricum</name>
    <dbReference type="NCBI Taxonomy" id="29290"/>
    <lineage>
        <taxon>Bacteria</taxon>
        <taxon>Pseudomonadati</taxon>
        <taxon>Nitrospirota</taxon>
        <taxon>Thermodesulfovibrionia</taxon>
        <taxon>Thermodesulfovibrionales</taxon>
        <taxon>Candidatus Magnetobacteriaceae</taxon>
        <taxon>Candidatus Magnetobacterium</taxon>
    </lineage>
</organism>
<keyword evidence="3" id="KW-1185">Reference proteome</keyword>
<dbReference type="SUPFAM" id="SSF53613">
    <property type="entry name" value="Ribokinase-like"/>
    <property type="match status" value="1"/>
</dbReference>
<reference evidence="2 3" key="1">
    <citation type="submission" date="2015-02" db="EMBL/GenBank/DDBJ databases">
        <title>Single-cell genomics of uncultivated deep-branching MTB reveals a conserved set of magnetosome genes.</title>
        <authorList>
            <person name="Kolinko S."/>
            <person name="Richter M."/>
            <person name="Glockner F.O."/>
            <person name="Brachmann A."/>
            <person name="Schuler D."/>
        </authorList>
    </citation>
    <scope>NUCLEOTIDE SEQUENCE [LARGE SCALE GENOMIC DNA]</scope>
    <source>
        <strain evidence="2">TM-1</strain>
    </source>
</reference>
<accession>A0A0F3GK48</accession>
<evidence type="ECO:0000313" key="2">
    <source>
        <dbReference type="EMBL" id="KJU82222.1"/>
    </source>
</evidence>